<dbReference type="Proteomes" id="UP000772434">
    <property type="component" value="Unassembled WGS sequence"/>
</dbReference>
<proteinExistence type="predicted"/>
<dbReference type="AlphaFoldDB" id="A0A9P5TYV6"/>
<gene>
    <name evidence="1" type="ORF">BDP27DRAFT_1240266</name>
</gene>
<dbReference type="OrthoDB" id="2739948at2759"/>
<protein>
    <submittedName>
        <fullName evidence="1">Uncharacterized protein</fullName>
    </submittedName>
</protein>
<reference evidence="1" key="1">
    <citation type="submission" date="2020-11" db="EMBL/GenBank/DDBJ databases">
        <authorList>
            <consortium name="DOE Joint Genome Institute"/>
            <person name="Ahrendt S."/>
            <person name="Riley R."/>
            <person name="Andreopoulos W."/>
            <person name="Labutti K."/>
            <person name="Pangilinan J."/>
            <person name="Ruiz-Duenas F.J."/>
            <person name="Barrasa J.M."/>
            <person name="Sanchez-Garcia M."/>
            <person name="Camarero S."/>
            <person name="Miyauchi S."/>
            <person name="Serrano A."/>
            <person name="Linde D."/>
            <person name="Babiker R."/>
            <person name="Drula E."/>
            <person name="Ayuso-Fernandez I."/>
            <person name="Pacheco R."/>
            <person name="Padilla G."/>
            <person name="Ferreira P."/>
            <person name="Barriuso J."/>
            <person name="Kellner H."/>
            <person name="Castanera R."/>
            <person name="Alfaro M."/>
            <person name="Ramirez L."/>
            <person name="Pisabarro A.G."/>
            <person name="Kuo A."/>
            <person name="Tritt A."/>
            <person name="Lipzen A."/>
            <person name="He G."/>
            <person name="Yan M."/>
            <person name="Ng V."/>
            <person name="Cullen D."/>
            <person name="Martin F."/>
            <person name="Rosso M.-N."/>
            <person name="Henrissat B."/>
            <person name="Hibbett D."/>
            <person name="Martinez A.T."/>
            <person name="Grigoriev I.V."/>
        </authorList>
    </citation>
    <scope>NUCLEOTIDE SEQUENCE</scope>
    <source>
        <strain evidence="1">AH 40177</strain>
    </source>
</reference>
<name>A0A9P5TYV6_9AGAR</name>
<sequence>MAGLRGNPNLKALHKHFYGEVDVVYRVVDNLCTLYVYQPFTTTHLYPVGQGTRCFVAFDHENRRLVLLKDFWRNWKYHSEYETYKALECKGVSHVPHALAGEGIAGRFQQTDILSGHMAIHVH</sequence>
<evidence type="ECO:0000313" key="1">
    <source>
        <dbReference type="EMBL" id="KAF9058788.1"/>
    </source>
</evidence>
<dbReference type="EMBL" id="JADNRY010000351">
    <property type="protein sequence ID" value="KAF9058788.1"/>
    <property type="molecule type" value="Genomic_DNA"/>
</dbReference>
<accession>A0A9P5TYV6</accession>
<organism evidence="1 2">
    <name type="scientific">Rhodocollybia butyracea</name>
    <dbReference type="NCBI Taxonomy" id="206335"/>
    <lineage>
        <taxon>Eukaryota</taxon>
        <taxon>Fungi</taxon>
        <taxon>Dikarya</taxon>
        <taxon>Basidiomycota</taxon>
        <taxon>Agaricomycotina</taxon>
        <taxon>Agaricomycetes</taxon>
        <taxon>Agaricomycetidae</taxon>
        <taxon>Agaricales</taxon>
        <taxon>Marasmiineae</taxon>
        <taxon>Omphalotaceae</taxon>
        <taxon>Rhodocollybia</taxon>
    </lineage>
</organism>
<evidence type="ECO:0000313" key="2">
    <source>
        <dbReference type="Proteomes" id="UP000772434"/>
    </source>
</evidence>
<comment type="caution">
    <text evidence="1">The sequence shown here is derived from an EMBL/GenBank/DDBJ whole genome shotgun (WGS) entry which is preliminary data.</text>
</comment>
<keyword evidence="2" id="KW-1185">Reference proteome</keyword>